<dbReference type="RefSeq" id="WP_096255153.1">
    <property type="nucleotide sequence ID" value="NZ_BMKX01000001.1"/>
</dbReference>
<name>A0ABQ2DBC9_9MICC</name>
<evidence type="ECO:0000313" key="3">
    <source>
        <dbReference type="Proteomes" id="UP000606115"/>
    </source>
</evidence>
<protein>
    <recommendedName>
        <fullName evidence="4">DUF1707 domain-containing protein</fullName>
    </recommendedName>
</protein>
<feature type="transmembrane region" description="Helical" evidence="1">
    <location>
        <begin position="68"/>
        <end position="86"/>
    </location>
</feature>
<gene>
    <name evidence="2" type="ORF">GCM10007173_07870</name>
</gene>
<proteinExistence type="predicted"/>
<evidence type="ECO:0000313" key="2">
    <source>
        <dbReference type="EMBL" id="GGJ51715.1"/>
    </source>
</evidence>
<dbReference type="Proteomes" id="UP000606115">
    <property type="component" value="Unassembled WGS sequence"/>
</dbReference>
<reference evidence="3" key="1">
    <citation type="journal article" date="2019" name="Int. J. Syst. Evol. Microbiol.">
        <title>The Global Catalogue of Microorganisms (GCM) 10K type strain sequencing project: providing services to taxonomists for standard genome sequencing and annotation.</title>
        <authorList>
            <consortium name="The Broad Institute Genomics Platform"/>
            <consortium name="The Broad Institute Genome Sequencing Center for Infectious Disease"/>
            <person name="Wu L."/>
            <person name="Ma J."/>
        </authorList>
    </citation>
    <scope>NUCLEOTIDE SEQUENCE [LARGE SCALE GENOMIC DNA]</scope>
    <source>
        <strain evidence="3">CGMCC 1.3685</strain>
    </source>
</reference>
<accession>A0ABQ2DBC9</accession>
<organism evidence="2 3">
    <name type="scientific">Glutamicibacter ardleyensis</name>
    <dbReference type="NCBI Taxonomy" id="225894"/>
    <lineage>
        <taxon>Bacteria</taxon>
        <taxon>Bacillati</taxon>
        <taxon>Actinomycetota</taxon>
        <taxon>Actinomycetes</taxon>
        <taxon>Micrococcales</taxon>
        <taxon>Micrococcaceae</taxon>
        <taxon>Glutamicibacter</taxon>
    </lineage>
</organism>
<dbReference type="EMBL" id="BMKX01000001">
    <property type="protein sequence ID" value="GGJ51715.1"/>
    <property type="molecule type" value="Genomic_DNA"/>
</dbReference>
<evidence type="ECO:0008006" key="4">
    <source>
        <dbReference type="Google" id="ProtNLM"/>
    </source>
</evidence>
<evidence type="ECO:0000256" key="1">
    <source>
        <dbReference type="SAM" id="Phobius"/>
    </source>
</evidence>
<feature type="transmembrane region" description="Helical" evidence="1">
    <location>
        <begin position="98"/>
        <end position="121"/>
    </location>
</feature>
<dbReference type="GeneID" id="303303179"/>
<keyword evidence="1" id="KW-0812">Transmembrane</keyword>
<keyword evidence="3" id="KW-1185">Reference proteome</keyword>
<keyword evidence="1" id="KW-1133">Transmembrane helix</keyword>
<comment type="caution">
    <text evidence="2">The sequence shown here is derived from an EMBL/GenBank/DDBJ whole genome shotgun (WGS) entry which is preliminary data.</text>
</comment>
<keyword evidence="1" id="KW-0472">Membrane</keyword>
<sequence>MKSTKDYLAELRFNLSLRNLDVATIRDIVREVEAESSNYDEATASFGSPDEYADSFPKKATPKGHQTFMIIGVVLGILWPLLQLILRDRTAGSMSNWAVTWLPAFGFVALGIIIDFSRAIARSRKSR</sequence>